<evidence type="ECO:0000256" key="2">
    <source>
        <dbReference type="ARBA" id="ARBA00022771"/>
    </source>
</evidence>
<dbReference type="GO" id="GO:0003677">
    <property type="term" value="F:DNA binding"/>
    <property type="evidence" value="ECO:0007669"/>
    <property type="project" value="InterPro"/>
</dbReference>
<evidence type="ECO:0000259" key="5">
    <source>
        <dbReference type="PROSITE" id="PS51141"/>
    </source>
</evidence>
<evidence type="ECO:0000313" key="6">
    <source>
        <dbReference type="EMBL" id="KAK2079435.1"/>
    </source>
</evidence>
<protein>
    <recommendedName>
        <fullName evidence="5">SBP-type domain-containing protein</fullName>
    </recommendedName>
</protein>
<keyword evidence="7" id="KW-1185">Reference proteome</keyword>
<dbReference type="InterPro" id="IPR044817">
    <property type="entry name" value="SBP-like"/>
</dbReference>
<feature type="compositionally biased region" description="Polar residues" evidence="4">
    <location>
        <begin position="251"/>
        <end position="270"/>
    </location>
</feature>
<evidence type="ECO:0000256" key="1">
    <source>
        <dbReference type="ARBA" id="ARBA00022723"/>
    </source>
</evidence>
<dbReference type="GO" id="GO:0008270">
    <property type="term" value="F:zinc ion binding"/>
    <property type="evidence" value="ECO:0007669"/>
    <property type="project" value="UniProtKB-KW"/>
</dbReference>
<keyword evidence="2" id="KW-0863">Zinc-finger</keyword>
<dbReference type="InterPro" id="IPR004333">
    <property type="entry name" value="SBP_dom"/>
</dbReference>
<name>A0AAD9ILJ9_PROWI</name>
<dbReference type="EMBL" id="JASFZW010000003">
    <property type="protein sequence ID" value="KAK2079435.1"/>
    <property type="molecule type" value="Genomic_DNA"/>
</dbReference>
<feature type="compositionally biased region" description="Low complexity" evidence="4">
    <location>
        <begin position="326"/>
        <end position="339"/>
    </location>
</feature>
<evidence type="ECO:0000256" key="3">
    <source>
        <dbReference type="ARBA" id="ARBA00022833"/>
    </source>
</evidence>
<gene>
    <name evidence="6" type="ORF">QBZ16_003127</name>
</gene>
<feature type="region of interest" description="Disordered" evidence="4">
    <location>
        <begin position="315"/>
        <end position="339"/>
    </location>
</feature>
<feature type="region of interest" description="Disordered" evidence="4">
    <location>
        <begin position="243"/>
        <end position="287"/>
    </location>
</feature>
<dbReference type="PANTHER" id="PTHR31251:SF169">
    <property type="entry name" value="SQUAMOSA PROMOTER-BINDING-LIKE PROTEIN 8"/>
    <property type="match status" value="1"/>
</dbReference>
<dbReference type="SUPFAM" id="SSF103612">
    <property type="entry name" value="SBT domain"/>
    <property type="match status" value="1"/>
</dbReference>
<evidence type="ECO:0000256" key="4">
    <source>
        <dbReference type="SAM" id="MobiDB-lite"/>
    </source>
</evidence>
<dbReference type="InterPro" id="IPR036893">
    <property type="entry name" value="SBP_sf"/>
</dbReference>
<dbReference type="AlphaFoldDB" id="A0AAD9ILJ9"/>
<dbReference type="GO" id="GO:0005634">
    <property type="term" value="C:nucleus"/>
    <property type="evidence" value="ECO:0007669"/>
    <property type="project" value="InterPro"/>
</dbReference>
<sequence>MSQDTGSMRAGESTPTEDDNRTTSPGPSRTSPEKDSVAAAHTTSGSRSKRDKAKCQVCQADLSSFRSYYQRYHICVSCAAAESVPRDGVPMRFCQQCGRFQELSAFEGTMRTCRVRLDKHAARRRRSGALGAKRLREQERRAEAGDTAFQVPAARPQAHHFAPERLVMRDDRHQGAAGRSFSSSQLAALWGGQDLAATPARVADLHGRDSQAEVASLLASLIDQRHRGGDGVALAMLLQNSTGRVSPPDASLQSQTSLARSGPKGSSQFGMSHLQPRLPSLSDRYGPLNSSMHSSTELLGLGSFLRSVGDSFSGSSVAPRIPSSTPATPAGPAGGARQPAGADAGIGALLDSLLGLDARILIAQKQGLEPDAVIARAVSPTTVTRVAMCLERACAAQHRLG</sequence>
<accession>A0AAD9ILJ9</accession>
<feature type="domain" description="SBP-type" evidence="5">
    <location>
        <begin position="52"/>
        <end position="127"/>
    </location>
</feature>
<dbReference type="PANTHER" id="PTHR31251">
    <property type="entry name" value="SQUAMOSA PROMOTER-BINDING-LIKE PROTEIN 4"/>
    <property type="match status" value="1"/>
</dbReference>
<organism evidence="6 7">
    <name type="scientific">Prototheca wickerhamii</name>
    <dbReference type="NCBI Taxonomy" id="3111"/>
    <lineage>
        <taxon>Eukaryota</taxon>
        <taxon>Viridiplantae</taxon>
        <taxon>Chlorophyta</taxon>
        <taxon>core chlorophytes</taxon>
        <taxon>Trebouxiophyceae</taxon>
        <taxon>Chlorellales</taxon>
        <taxon>Chlorellaceae</taxon>
        <taxon>Prototheca</taxon>
    </lineage>
</organism>
<evidence type="ECO:0000313" key="7">
    <source>
        <dbReference type="Proteomes" id="UP001255856"/>
    </source>
</evidence>
<comment type="caution">
    <text evidence="6">The sequence shown here is derived from an EMBL/GenBank/DDBJ whole genome shotgun (WGS) entry which is preliminary data.</text>
</comment>
<dbReference type="PROSITE" id="PS51141">
    <property type="entry name" value="ZF_SBP"/>
    <property type="match status" value="1"/>
</dbReference>
<keyword evidence="1" id="KW-0479">Metal-binding</keyword>
<feature type="region of interest" description="Disordered" evidence="4">
    <location>
        <begin position="1"/>
        <end position="50"/>
    </location>
</feature>
<dbReference type="Pfam" id="PF03110">
    <property type="entry name" value="SBP"/>
    <property type="match status" value="1"/>
</dbReference>
<keyword evidence="3" id="KW-0862">Zinc</keyword>
<dbReference type="Proteomes" id="UP001255856">
    <property type="component" value="Unassembled WGS sequence"/>
</dbReference>
<proteinExistence type="predicted"/>
<reference evidence="6" key="1">
    <citation type="submission" date="2021-01" db="EMBL/GenBank/DDBJ databases">
        <authorList>
            <person name="Eckstrom K.M.E."/>
        </authorList>
    </citation>
    <scope>NUCLEOTIDE SEQUENCE</scope>
    <source>
        <strain evidence="6">UVCC 0001</strain>
    </source>
</reference>
<dbReference type="Gene3D" id="4.10.1100.10">
    <property type="entry name" value="Transcription factor, SBP-box domain"/>
    <property type="match status" value="1"/>
</dbReference>